<dbReference type="Gene3D" id="3.30.2310.20">
    <property type="entry name" value="RelE-like"/>
    <property type="match status" value="1"/>
</dbReference>
<sequence length="83" mass="9389">MTGIALESPQGARAVEAAMDRSIDRVYVFPESAPLFDIDRPTLRILTIRRIAAVLYTFDSHRLIVLRVLYARQDLDAVRDSLS</sequence>
<proteinExistence type="predicted"/>
<gene>
    <name evidence="1" type="ORF">FHS65_002508</name>
</gene>
<organism evidence="1 2">
    <name type="scientific">Brevundimonas halotolerans</name>
    <dbReference type="NCBI Taxonomy" id="69670"/>
    <lineage>
        <taxon>Bacteria</taxon>
        <taxon>Pseudomonadati</taxon>
        <taxon>Pseudomonadota</taxon>
        <taxon>Alphaproteobacteria</taxon>
        <taxon>Caulobacterales</taxon>
        <taxon>Caulobacteraceae</taxon>
        <taxon>Brevundimonas</taxon>
    </lineage>
</organism>
<reference evidence="1 2" key="1">
    <citation type="submission" date="2020-08" db="EMBL/GenBank/DDBJ databases">
        <title>Genomic Encyclopedia of Type Strains, Phase IV (KMG-IV): sequencing the most valuable type-strain genomes for metagenomic binning, comparative biology and taxonomic classification.</title>
        <authorList>
            <person name="Goeker M."/>
        </authorList>
    </citation>
    <scope>NUCLEOTIDE SEQUENCE [LARGE SCALE GENOMIC DNA]</scope>
    <source>
        <strain evidence="1 2">DSM 24448</strain>
    </source>
</reference>
<evidence type="ECO:0000313" key="2">
    <source>
        <dbReference type="Proteomes" id="UP000548978"/>
    </source>
</evidence>
<dbReference type="RefSeq" id="WP_183211117.1">
    <property type="nucleotide sequence ID" value="NZ_JACIJB010000015.1"/>
</dbReference>
<dbReference type="EMBL" id="JACIJB010000015">
    <property type="protein sequence ID" value="MBB5661738.1"/>
    <property type="molecule type" value="Genomic_DNA"/>
</dbReference>
<name>A0A7W9A5T7_9CAUL</name>
<evidence type="ECO:0000313" key="1">
    <source>
        <dbReference type="EMBL" id="MBB5661738.1"/>
    </source>
</evidence>
<accession>A0A7W9A5T7</accession>
<comment type="caution">
    <text evidence="1">The sequence shown here is derived from an EMBL/GenBank/DDBJ whole genome shotgun (WGS) entry which is preliminary data.</text>
</comment>
<protein>
    <submittedName>
        <fullName evidence="1">Plasmid stabilization system protein ParE</fullName>
    </submittedName>
</protein>
<dbReference type="AlphaFoldDB" id="A0A7W9A5T7"/>
<keyword evidence="2" id="KW-1185">Reference proteome</keyword>
<dbReference type="Proteomes" id="UP000548978">
    <property type="component" value="Unassembled WGS sequence"/>
</dbReference>
<dbReference type="InterPro" id="IPR035093">
    <property type="entry name" value="RelE/ParE_toxin_dom_sf"/>
</dbReference>